<keyword evidence="8" id="KW-1185">Reference proteome</keyword>
<dbReference type="PROSITE" id="PS01130">
    <property type="entry name" value="SLC26A"/>
    <property type="match status" value="1"/>
</dbReference>
<dbReference type="PANTHER" id="PTHR11814">
    <property type="entry name" value="SULFATE TRANSPORTER"/>
    <property type="match status" value="1"/>
</dbReference>
<feature type="domain" description="SLC26A/SulP transporter" evidence="6">
    <location>
        <begin position="78"/>
        <end position="406"/>
    </location>
</feature>
<dbReference type="InterPro" id="IPR001902">
    <property type="entry name" value="SLC26A/SulP_fam"/>
</dbReference>
<gene>
    <name evidence="7" type="ORF">ASIM_LOCUS12147</name>
</gene>
<keyword evidence="2 5" id="KW-0812">Transmembrane</keyword>
<protein>
    <submittedName>
        <fullName evidence="9">Sulfate_transp domain-containing protein</fullName>
    </submittedName>
</protein>
<dbReference type="GO" id="GO:0016020">
    <property type="term" value="C:membrane"/>
    <property type="evidence" value="ECO:0007669"/>
    <property type="project" value="UniProtKB-SubCell"/>
</dbReference>
<evidence type="ECO:0000313" key="8">
    <source>
        <dbReference type="Proteomes" id="UP000267096"/>
    </source>
</evidence>
<evidence type="ECO:0000256" key="4">
    <source>
        <dbReference type="ARBA" id="ARBA00023136"/>
    </source>
</evidence>
<proteinExistence type="predicted"/>
<name>A0A0M3JWL1_ANISI</name>
<feature type="transmembrane region" description="Helical" evidence="5">
    <location>
        <begin position="129"/>
        <end position="149"/>
    </location>
</feature>
<dbReference type="InterPro" id="IPR011547">
    <property type="entry name" value="SLC26A/SulP_dom"/>
</dbReference>
<dbReference type="WBParaSite" id="ASIM_0001268101-mRNA-1">
    <property type="protein sequence ID" value="ASIM_0001268101-mRNA-1"/>
    <property type="gene ID" value="ASIM_0001268101"/>
</dbReference>
<dbReference type="EMBL" id="UYRR01031144">
    <property type="protein sequence ID" value="VDK46676.1"/>
    <property type="molecule type" value="Genomic_DNA"/>
</dbReference>
<feature type="transmembrane region" description="Helical" evidence="5">
    <location>
        <begin position="186"/>
        <end position="205"/>
    </location>
</feature>
<organism evidence="9">
    <name type="scientific">Anisakis simplex</name>
    <name type="common">Herring worm</name>
    <dbReference type="NCBI Taxonomy" id="6269"/>
    <lineage>
        <taxon>Eukaryota</taxon>
        <taxon>Metazoa</taxon>
        <taxon>Ecdysozoa</taxon>
        <taxon>Nematoda</taxon>
        <taxon>Chromadorea</taxon>
        <taxon>Rhabditida</taxon>
        <taxon>Spirurina</taxon>
        <taxon>Ascaridomorpha</taxon>
        <taxon>Ascaridoidea</taxon>
        <taxon>Anisakidae</taxon>
        <taxon>Anisakis</taxon>
        <taxon>Anisakis simplex complex</taxon>
    </lineage>
</organism>
<evidence type="ECO:0000313" key="9">
    <source>
        <dbReference type="WBParaSite" id="ASIM_0001268101-mRNA-1"/>
    </source>
</evidence>
<evidence type="ECO:0000256" key="1">
    <source>
        <dbReference type="ARBA" id="ARBA00004141"/>
    </source>
</evidence>
<evidence type="ECO:0000256" key="3">
    <source>
        <dbReference type="ARBA" id="ARBA00022989"/>
    </source>
</evidence>
<feature type="transmembrane region" description="Helical" evidence="5">
    <location>
        <begin position="331"/>
        <end position="347"/>
    </location>
</feature>
<feature type="transmembrane region" description="Helical" evidence="5">
    <location>
        <begin position="367"/>
        <end position="383"/>
    </location>
</feature>
<dbReference type="OrthoDB" id="288203at2759"/>
<feature type="transmembrane region" description="Helical" evidence="5">
    <location>
        <begin position="77"/>
        <end position="100"/>
    </location>
</feature>
<dbReference type="InterPro" id="IPR018045">
    <property type="entry name" value="S04_transporter_CS"/>
</dbReference>
<feature type="transmembrane region" description="Helical" evidence="5">
    <location>
        <begin position="217"/>
        <end position="238"/>
    </location>
</feature>
<keyword evidence="3 5" id="KW-1133">Transmembrane helix</keyword>
<dbReference type="AlphaFoldDB" id="A0A0M3JWL1"/>
<evidence type="ECO:0000256" key="2">
    <source>
        <dbReference type="ARBA" id="ARBA00022692"/>
    </source>
</evidence>
<sequence length="429" mass="47193">MNREDANANKKIESKHGTIPTNIVAYRDKEGKLQTSLPIQQSTLTKSKSLRSKISRRIHRFLPIIDWLPNYDVKKNILGDIVGGLTIGVLHTTQGIAYALLARVQPVYGLYTSFFPALIYAIFGTSRHASVGSFAIVALMCGMAVDRVMMNDQMQRSQNETLGMDANDTKNIAVPEYSAIEIASTIFTMQGIILLVAAICGLQFITKYFSDTLVSGFTTGAAVHVAVGQIKVVLGLNIKAVGNRHILKRISDIVMNIPNANICVVITSVCSMLFIYIGKEFIDPRVKRYSKAIQIPYELILMYFMCAALERYPSGMLPKPRLPRFELMPECLPDALAIAALSIAIHISMSKMLAKKLKYKIDAGQELYAYGLMGTISGLFLCYPSSTSMGRTLVSVASGSQTQASCTDFALSTSSDLNKRPEEETDNKK</sequence>
<evidence type="ECO:0000256" key="5">
    <source>
        <dbReference type="SAM" id="Phobius"/>
    </source>
</evidence>
<dbReference type="GO" id="GO:0008271">
    <property type="term" value="F:secondary active sulfate transmembrane transporter activity"/>
    <property type="evidence" value="ECO:0007669"/>
    <property type="project" value="InterPro"/>
</dbReference>
<feature type="transmembrane region" description="Helical" evidence="5">
    <location>
        <begin position="259"/>
        <end position="277"/>
    </location>
</feature>
<evidence type="ECO:0000259" key="6">
    <source>
        <dbReference type="Pfam" id="PF00916"/>
    </source>
</evidence>
<dbReference type="Proteomes" id="UP000267096">
    <property type="component" value="Unassembled WGS sequence"/>
</dbReference>
<keyword evidence="4 5" id="KW-0472">Membrane</keyword>
<reference evidence="9" key="1">
    <citation type="submission" date="2016-04" db="UniProtKB">
        <authorList>
            <consortium name="WormBaseParasite"/>
        </authorList>
    </citation>
    <scope>IDENTIFICATION</scope>
</reference>
<reference evidence="7 8" key="2">
    <citation type="submission" date="2018-11" db="EMBL/GenBank/DDBJ databases">
        <authorList>
            <consortium name="Pathogen Informatics"/>
        </authorList>
    </citation>
    <scope>NUCLEOTIDE SEQUENCE [LARGE SCALE GENOMIC DNA]</scope>
</reference>
<evidence type="ECO:0000313" key="7">
    <source>
        <dbReference type="EMBL" id="VDK46676.1"/>
    </source>
</evidence>
<dbReference type="Pfam" id="PF00916">
    <property type="entry name" value="Sulfate_transp"/>
    <property type="match status" value="1"/>
</dbReference>
<accession>A0A0M3JWL1</accession>
<comment type="subcellular location">
    <subcellularLocation>
        <location evidence="1">Membrane</location>
        <topology evidence="1">Multi-pass membrane protein</topology>
    </subcellularLocation>
</comment>